<accession>A0A8S0S7R0</accession>
<feature type="region of interest" description="Disordered" evidence="1">
    <location>
        <begin position="1"/>
        <end position="32"/>
    </location>
</feature>
<evidence type="ECO:0000313" key="3">
    <source>
        <dbReference type="Proteomes" id="UP000594638"/>
    </source>
</evidence>
<name>A0A8S0S7R0_OLEEU</name>
<dbReference type="EMBL" id="CACTIH010003945">
    <property type="protein sequence ID" value="CAA2987763.1"/>
    <property type="molecule type" value="Genomic_DNA"/>
</dbReference>
<evidence type="ECO:0000256" key="1">
    <source>
        <dbReference type="SAM" id="MobiDB-lite"/>
    </source>
</evidence>
<protein>
    <submittedName>
        <fullName evidence="2">Uncharacterized protein</fullName>
    </submittedName>
</protein>
<organism evidence="2 3">
    <name type="scientific">Olea europaea subsp. europaea</name>
    <dbReference type="NCBI Taxonomy" id="158383"/>
    <lineage>
        <taxon>Eukaryota</taxon>
        <taxon>Viridiplantae</taxon>
        <taxon>Streptophyta</taxon>
        <taxon>Embryophyta</taxon>
        <taxon>Tracheophyta</taxon>
        <taxon>Spermatophyta</taxon>
        <taxon>Magnoliopsida</taxon>
        <taxon>eudicotyledons</taxon>
        <taxon>Gunneridae</taxon>
        <taxon>Pentapetalae</taxon>
        <taxon>asterids</taxon>
        <taxon>lamiids</taxon>
        <taxon>Lamiales</taxon>
        <taxon>Oleaceae</taxon>
        <taxon>Oleeae</taxon>
        <taxon>Olea</taxon>
    </lineage>
</organism>
<keyword evidence="3" id="KW-1185">Reference proteome</keyword>
<comment type="caution">
    <text evidence="2">The sequence shown here is derived from an EMBL/GenBank/DDBJ whole genome shotgun (WGS) entry which is preliminary data.</text>
</comment>
<reference evidence="2 3" key="1">
    <citation type="submission" date="2019-12" db="EMBL/GenBank/DDBJ databases">
        <authorList>
            <person name="Alioto T."/>
            <person name="Alioto T."/>
            <person name="Gomez Garrido J."/>
        </authorList>
    </citation>
    <scope>NUCLEOTIDE SEQUENCE [LARGE SCALE GENOMIC DNA]</scope>
</reference>
<evidence type="ECO:0000313" key="2">
    <source>
        <dbReference type="EMBL" id="CAA2987763.1"/>
    </source>
</evidence>
<dbReference type="Proteomes" id="UP000594638">
    <property type="component" value="Unassembled WGS sequence"/>
</dbReference>
<proteinExistence type="predicted"/>
<dbReference type="AlphaFoldDB" id="A0A8S0S7R0"/>
<sequence length="92" mass="10255">MSKYDRNIHGNSLDLSHNSHTRMLSSGHGTNANEGYSLQDNFGCHFSGGEIARAARGSTRKMRLDPSPRAAYKTHEHKYGPACMWPRMAHLA</sequence>
<dbReference type="Gramene" id="OE9A005672T1">
    <property type="protein sequence ID" value="OE9A005672C1"/>
    <property type="gene ID" value="OE9A005672"/>
</dbReference>
<gene>
    <name evidence="2" type="ORF">OLEA9_A005672</name>
</gene>
<feature type="compositionally biased region" description="Polar residues" evidence="1">
    <location>
        <begin position="9"/>
        <end position="32"/>
    </location>
</feature>